<dbReference type="Proteomes" id="UP001175000">
    <property type="component" value="Unassembled WGS sequence"/>
</dbReference>
<keyword evidence="2" id="KW-1185">Reference proteome</keyword>
<sequence>MQTIGTAASHTFAFGLSFAGGYAACADRFPPYMAAKVERVECCEWWGGRHLENRESLQCGPGRPRATSRLCWQAVNSRRLTVARRSNTRLEMDFPPMAAAAGGLLPDAQHHSAGFCIQTHGDFFSWPGFSLFSCSYQDRVRWALYPGLLWILMPQTRLRAQLAAMLVLSRLGALQKRAYAVHILRTRYFAAPLRRFISRQK</sequence>
<dbReference type="AlphaFoldDB" id="A0AA39WEU8"/>
<evidence type="ECO:0000313" key="1">
    <source>
        <dbReference type="EMBL" id="KAK0614083.1"/>
    </source>
</evidence>
<name>A0AA39WEU8_9PEZI</name>
<organism evidence="1 2">
    <name type="scientific">Immersiella caudata</name>
    <dbReference type="NCBI Taxonomy" id="314043"/>
    <lineage>
        <taxon>Eukaryota</taxon>
        <taxon>Fungi</taxon>
        <taxon>Dikarya</taxon>
        <taxon>Ascomycota</taxon>
        <taxon>Pezizomycotina</taxon>
        <taxon>Sordariomycetes</taxon>
        <taxon>Sordariomycetidae</taxon>
        <taxon>Sordariales</taxon>
        <taxon>Lasiosphaeriaceae</taxon>
        <taxon>Immersiella</taxon>
    </lineage>
</organism>
<gene>
    <name evidence="1" type="ORF">B0T14DRAFT_295132</name>
</gene>
<dbReference type="EMBL" id="JAULSU010000006">
    <property type="protein sequence ID" value="KAK0614083.1"/>
    <property type="molecule type" value="Genomic_DNA"/>
</dbReference>
<accession>A0AA39WEU8</accession>
<comment type="caution">
    <text evidence="1">The sequence shown here is derived from an EMBL/GenBank/DDBJ whole genome shotgun (WGS) entry which is preliminary data.</text>
</comment>
<reference evidence="1" key="1">
    <citation type="submission" date="2023-06" db="EMBL/GenBank/DDBJ databases">
        <title>Genome-scale phylogeny and comparative genomics of the fungal order Sordariales.</title>
        <authorList>
            <consortium name="Lawrence Berkeley National Laboratory"/>
            <person name="Hensen N."/>
            <person name="Bonometti L."/>
            <person name="Westerberg I."/>
            <person name="Brannstrom I.O."/>
            <person name="Guillou S."/>
            <person name="Cros-Aarteil S."/>
            <person name="Calhoun S."/>
            <person name="Haridas S."/>
            <person name="Kuo A."/>
            <person name="Mondo S."/>
            <person name="Pangilinan J."/>
            <person name="Riley R."/>
            <person name="Labutti K."/>
            <person name="Andreopoulos B."/>
            <person name="Lipzen A."/>
            <person name="Chen C."/>
            <person name="Yanf M."/>
            <person name="Daum C."/>
            <person name="Ng V."/>
            <person name="Clum A."/>
            <person name="Steindorff A."/>
            <person name="Ohm R."/>
            <person name="Martin F."/>
            <person name="Silar P."/>
            <person name="Natvig D."/>
            <person name="Lalanne C."/>
            <person name="Gautier V."/>
            <person name="Ament-Velasquez S.L."/>
            <person name="Kruys A."/>
            <person name="Hutchinson M.I."/>
            <person name="Powell A.J."/>
            <person name="Barry K."/>
            <person name="Miller A.N."/>
            <person name="Grigoriev I.V."/>
            <person name="Debuchy R."/>
            <person name="Gladieux P."/>
            <person name="Thoren M.H."/>
            <person name="Johannesson H."/>
        </authorList>
    </citation>
    <scope>NUCLEOTIDE SEQUENCE</scope>
    <source>
        <strain evidence="1">CBS 606.72</strain>
    </source>
</reference>
<proteinExistence type="predicted"/>
<protein>
    <submittedName>
        <fullName evidence="1">Uncharacterized protein</fullName>
    </submittedName>
</protein>
<evidence type="ECO:0000313" key="2">
    <source>
        <dbReference type="Proteomes" id="UP001175000"/>
    </source>
</evidence>